<dbReference type="PANTHER" id="PTHR13091">
    <property type="entry name" value="AMPLIFIED IN BREAST CANCER 2-RELATED"/>
    <property type="match status" value="1"/>
</dbReference>
<dbReference type="EMBL" id="JAAARO010000007">
    <property type="protein sequence ID" value="KAF5744784.1"/>
    <property type="molecule type" value="Genomic_DNA"/>
</dbReference>
<dbReference type="OrthoDB" id="63589at2759"/>
<feature type="compositionally biased region" description="Low complexity" evidence="4">
    <location>
        <begin position="32"/>
        <end position="47"/>
    </location>
</feature>
<dbReference type="Proteomes" id="UP000593562">
    <property type="component" value="Unassembled WGS sequence"/>
</dbReference>
<feature type="compositionally biased region" description="Basic and acidic residues" evidence="4">
    <location>
        <begin position="969"/>
        <end position="992"/>
    </location>
</feature>
<dbReference type="Pfam" id="PF10220">
    <property type="entry name" value="Smg8_Smg9"/>
    <property type="match status" value="3"/>
</dbReference>
<feature type="compositionally biased region" description="Basic and acidic residues" evidence="4">
    <location>
        <begin position="858"/>
        <end position="868"/>
    </location>
</feature>
<feature type="region of interest" description="Disordered" evidence="4">
    <location>
        <begin position="840"/>
        <end position="868"/>
    </location>
</feature>
<feature type="region of interest" description="Disordered" evidence="4">
    <location>
        <begin position="969"/>
        <end position="998"/>
    </location>
</feature>
<evidence type="ECO:0000256" key="4">
    <source>
        <dbReference type="SAM" id="MobiDB-lite"/>
    </source>
</evidence>
<feature type="region of interest" description="Disordered" evidence="4">
    <location>
        <begin position="193"/>
        <end position="227"/>
    </location>
</feature>
<dbReference type="PANTHER" id="PTHR13091:SF0">
    <property type="entry name" value="NONSENSE-MEDIATED MRNA DECAY FACTOR SMG8"/>
    <property type="match status" value="1"/>
</dbReference>
<protein>
    <recommendedName>
        <fullName evidence="3">Nonsense-mediated mRNA decay factor SMG8</fullName>
    </recommendedName>
</protein>
<accession>A0A7J7DER6</accession>
<keyword evidence="6" id="KW-1185">Reference proteome</keyword>
<feature type="region of interest" description="Disordered" evidence="4">
    <location>
        <begin position="1"/>
        <end position="47"/>
    </location>
</feature>
<evidence type="ECO:0000313" key="6">
    <source>
        <dbReference type="Proteomes" id="UP000593562"/>
    </source>
</evidence>
<keyword evidence="2" id="KW-0866">Nonsense-mediated mRNA decay</keyword>
<evidence type="ECO:0000256" key="3">
    <source>
        <dbReference type="ARBA" id="ARBA00029509"/>
    </source>
</evidence>
<gene>
    <name evidence="5" type="ORF">HS088_TW07G00363</name>
</gene>
<organism evidence="5 6">
    <name type="scientific">Tripterygium wilfordii</name>
    <name type="common">Thunder God vine</name>
    <dbReference type="NCBI Taxonomy" id="458696"/>
    <lineage>
        <taxon>Eukaryota</taxon>
        <taxon>Viridiplantae</taxon>
        <taxon>Streptophyta</taxon>
        <taxon>Embryophyta</taxon>
        <taxon>Tracheophyta</taxon>
        <taxon>Spermatophyta</taxon>
        <taxon>Magnoliopsida</taxon>
        <taxon>eudicotyledons</taxon>
        <taxon>Gunneridae</taxon>
        <taxon>Pentapetalae</taxon>
        <taxon>rosids</taxon>
        <taxon>fabids</taxon>
        <taxon>Celastrales</taxon>
        <taxon>Celastraceae</taxon>
        <taxon>Tripterygium</taxon>
    </lineage>
</organism>
<dbReference type="GO" id="GO:0000184">
    <property type="term" value="P:nuclear-transcribed mRNA catabolic process, nonsense-mediated decay"/>
    <property type="evidence" value="ECO:0007669"/>
    <property type="project" value="UniProtKB-KW"/>
</dbReference>
<dbReference type="InterPro" id="IPR019354">
    <property type="entry name" value="SMG8-like"/>
</dbReference>
<comment type="similarity">
    <text evidence="1">Belongs to the SMG8 family.</text>
</comment>
<name>A0A7J7DER6_TRIWF</name>
<evidence type="ECO:0000256" key="1">
    <source>
        <dbReference type="ARBA" id="ARBA00006443"/>
    </source>
</evidence>
<comment type="caution">
    <text evidence="5">The sequence shown here is derived from an EMBL/GenBank/DDBJ whole genome shotgun (WGS) entry which is preliminary data.</text>
</comment>
<feature type="compositionally biased region" description="Low complexity" evidence="4">
    <location>
        <begin position="283"/>
        <end position="300"/>
    </location>
</feature>
<proteinExistence type="inferred from homology"/>
<feature type="region of interest" description="Disordered" evidence="4">
    <location>
        <begin position="273"/>
        <end position="303"/>
    </location>
</feature>
<dbReference type="InParanoid" id="A0A7J7DER6"/>
<sequence length="1214" mass="132150">MDVPRPPSMRVLTRPPVPSPTPTHAPSPEAAPSPATASPSLPQAQAQPRPLEGVVVVGFISWSPEHSSHLINRVIDCNVFGSGNLDEVLSIDTEEVKDWFKWRRISYYHDEEKGILFLQYCSTPCPALDGLAEADTGFDSLLEDRQFEDLQGLLFMFSVCHVIVFIQEGSCFDTQNLKKFHVLQAAKNALTRSRTSPPSLSRPLSSLSSSKPTGFTSSSNSSPGRSRAILTRNSSSISLMSGLGSYTSLFPGQCTPITLFVFIDDFSDVSNPTSTVEDLTDTSSINKSSSLSSSARPTSSMKGSGSVVVLARPVSKSEGGTRKKLQSSLETQARLLLKKCRTLSVSESSHSRSGSVSSAAPLFALDASRAVVLLDRSMNQRGEPLEFVSDLLEVVLNGKATSDFLLLESHSQSANKEDLISVKEFIYRQSDLLRGRGGLVANNNSGSAAGVGMVAIAAAAAAASAASGKRFTAPELPSLETWLSSSHLILHDLLSPKEVRIDETDIGRRKPHQGNTGPAHVEEATTDSLDLAVSWLSTGRGLNTSFSTLCCERSLPAARDVYLKDLPVCYPTLQHKAHLEKALNAFHSRARGPAVPLFAKKLENECISLWKSGRQLCDAISLTGRPCINQKHDVESGESHLGAEVKPHSSGYFFLHACACGRSRCLQPDPFDFESANLTFSFFPECDKLLPAVSLPEVSHSGPIRPSSWSLVRIGSARYYGPSKGLLQSGFCATHKFLLKWTIFLEKPKITNEVPPKVLQRGLVLRSDSHSRAEFNRDSDVKKISAAPLYSEDIQLGTESRRKPLENNFDDKRISFGNGLPNFTMRKPFSEVVAGSAATQSGFPPLQQMRHSSSGSEKSNKQNRVRDQSVEQDLVAVDQGSHNPVDTVPVQETLVGISSNYCANVDPFLRIGSNVVPVNVNNGEKARVNPSMKHATVYVGFEHECPHGHRFLLNPGHLNELGPKYSFLGEDRDPSEHSLADSSKLGKNDVQGKVHQSIDGMTGGTVNKIRNIDKSKEIVPNGCLNGNRQIKFCGLGKEQSQISLNIGENPDFVKDLASNLLLFSLDDGGSAFSMLNRNLPLYMNCPHCRHAQSKKYKPKTKFAGAISQLQRIFLVTPPLPLVLATCPVIQFEASCVPLTVPDCEQKLQFSLGCQVVLPPESFLALRLPFVYGLQLEDGSLHPVSAFEHQPELTAWITKGTTLQVLSKGSEELNT</sequence>
<evidence type="ECO:0000256" key="2">
    <source>
        <dbReference type="ARBA" id="ARBA00023161"/>
    </source>
</evidence>
<feature type="compositionally biased region" description="Pro residues" evidence="4">
    <location>
        <begin position="15"/>
        <end position="31"/>
    </location>
</feature>
<evidence type="ECO:0000313" key="5">
    <source>
        <dbReference type="EMBL" id="KAF5744784.1"/>
    </source>
</evidence>
<reference evidence="5 6" key="1">
    <citation type="journal article" date="2020" name="Nat. Commun.">
        <title>Genome of Tripterygium wilfordii and identification of cytochrome P450 involved in triptolide biosynthesis.</title>
        <authorList>
            <person name="Tu L."/>
            <person name="Su P."/>
            <person name="Zhang Z."/>
            <person name="Gao L."/>
            <person name="Wang J."/>
            <person name="Hu T."/>
            <person name="Zhou J."/>
            <person name="Zhang Y."/>
            <person name="Zhao Y."/>
            <person name="Liu Y."/>
            <person name="Song Y."/>
            <person name="Tong Y."/>
            <person name="Lu Y."/>
            <person name="Yang J."/>
            <person name="Xu C."/>
            <person name="Jia M."/>
            <person name="Peters R.J."/>
            <person name="Huang L."/>
            <person name="Gao W."/>
        </authorList>
    </citation>
    <scope>NUCLEOTIDE SEQUENCE [LARGE SCALE GENOMIC DNA]</scope>
    <source>
        <strain evidence="6">cv. XIE 37</strain>
        <tissue evidence="5">Leaf</tissue>
    </source>
</reference>
<dbReference type="AlphaFoldDB" id="A0A7J7DER6"/>